<feature type="compositionally biased region" description="Polar residues" evidence="1">
    <location>
        <begin position="361"/>
        <end position="370"/>
    </location>
</feature>
<proteinExistence type="predicted"/>
<name>A0AA36MZ08_9DINO</name>
<protein>
    <submittedName>
        <fullName evidence="3">Uncharacterized protein</fullName>
    </submittedName>
</protein>
<evidence type="ECO:0000256" key="1">
    <source>
        <dbReference type="SAM" id="MobiDB-lite"/>
    </source>
</evidence>
<keyword evidence="2" id="KW-0472">Membrane</keyword>
<gene>
    <name evidence="3" type="ORF">EVOR1521_LOCUS14510</name>
</gene>
<feature type="transmembrane region" description="Helical" evidence="2">
    <location>
        <begin position="119"/>
        <end position="139"/>
    </location>
</feature>
<feature type="transmembrane region" description="Helical" evidence="2">
    <location>
        <begin position="69"/>
        <end position="94"/>
    </location>
</feature>
<feature type="compositionally biased region" description="Low complexity" evidence="1">
    <location>
        <begin position="384"/>
        <end position="403"/>
    </location>
</feature>
<keyword evidence="4" id="KW-1185">Reference proteome</keyword>
<sequence>MALAAPLTFQARAIPTTRTPRPSRPSAPATLRLRAPASVASVALGATIRAAQGESDESPGTRSKSQGRSAFALILARAAACGVAAAGLFCPLATSLRSLLATPAQEVLKDDMTQFSQNAFAVVLLLLGLLLGETLSMLLQRQDRLYHAIYCEVSEARSLIEQLVLLSGCREGLNQSWSPSSKTLLETVEAYLVEDLQNLGKSGLLPDRGGAVDPLESMLFVTSVGLPSCICDSVRSIRQARAERLAAAQRRFPLGHQVILSAMAACAMAVFILLAAGLAGFEADSATKPGHLLTVLAPLFGLLMSAQVLTASVLTELSNCGGSDLFRAQDVVQQSLSGASLVQSLIQSDVAAFSPPPRSAATPSVCSRVSSPKEDLHKKPAAGMRSMSSPAGRASGASGASGASEVSEPIWHVRSHKDYVAPRQSVYGMQYMKGTGVPCGKNWGAFCRRRAETEGRGRMYNARNSRLPGPPASQKALVGPLDCAPRLDLKPPPAPGSKTSCLAELGQNDAPTGKENHGRGRSDMCSHLRTTWRPRPTNVLEEKPQDSFARRATTRGWTKISPPKQEKAPKPDLRTIHRSSLDPDRKPAVKRGDRRRAESEASGLAAAA</sequence>
<feature type="region of interest" description="Disordered" evidence="1">
    <location>
        <begin position="491"/>
        <end position="608"/>
    </location>
</feature>
<feature type="transmembrane region" description="Helical" evidence="2">
    <location>
        <begin position="258"/>
        <end position="281"/>
    </location>
</feature>
<keyword evidence="2" id="KW-0812">Transmembrane</keyword>
<evidence type="ECO:0000313" key="4">
    <source>
        <dbReference type="Proteomes" id="UP001178507"/>
    </source>
</evidence>
<dbReference type="Proteomes" id="UP001178507">
    <property type="component" value="Unassembled WGS sequence"/>
</dbReference>
<organism evidence="3 4">
    <name type="scientific">Effrenium voratum</name>
    <dbReference type="NCBI Taxonomy" id="2562239"/>
    <lineage>
        <taxon>Eukaryota</taxon>
        <taxon>Sar</taxon>
        <taxon>Alveolata</taxon>
        <taxon>Dinophyceae</taxon>
        <taxon>Suessiales</taxon>
        <taxon>Symbiodiniaceae</taxon>
        <taxon>Effrenium</taxon>
    </lineage>
</organism>
<reference evidence="3" key="1">
    <citation type="submission" date="2023-08" db="EMBL/GenBank/DDBJ databases">
        <authorList>
            <person name="Chen Y."/>
            <person name="Shah S."/>
            <person name="Dougan E. K."/>
            <person name="Thang M."/>
            <person name="Chan C."/>
        </authorList>
    </citation>
    <scope>NUCLEOTIDE SEQUENCE</scope>
</reference>
<keyword evidence="2" id="KW-1133">Transmembrane helix</keyword>
<feature type="region of interest" description="Disordered" evidence="1">
    <location>
        <begin position="353"/>
        <end position="403"/>
    </location>
</feature>
<evidence type="ECO:0000256" key="2">
    <source>
        <dbReference type="SAM" id="Phobius"/>
    </source>
</evidence>
<evidence type="ECO:0000313" key="3">
    <source>
        <dbReference type="EMBL" id="CAJ1388697.1"/>
    </source>
</evidence>
<dbReference type="AlphaFoldDB" id="A0AA36MZ08"/>
<feature type="compositionally biased region" description="Basic and acidic residues" evidence="1">
    <location>
        <begin position="540"/>
        <end position="549"/>
    </location>
</feature>
<dbReference type="EMBL" id="CAUJNA010001735">
    <property type="protein sequence ID" value="CAJ1388697.1"/>
    <property type="molecule type" value="Genomic_DNA"/>
</dbReference>
<feature type="compositionally biased region" description="Basic and acidic residues" evidence="1">
    <location>
        <begin position="564"/>
        <end position="599"/>
    </location>
</feature>
<comment type="caution">
    <text evidence="3">The sequence shown here is derived from an EMBL/GenBank/DDBJ whole genome shotgun (WGS) entry which is preliminary data.</text>
</comment>
<feature type="compositionally biased region" description="Basic and acidic residues" evidence="1">
    <location>
        <begin position="512"/>
        <end position="526"/>
    </location>
</feature>
<accession>A0AA36MZ08</accession>